<dbReference type="Proteomes" id="UP001206925">
    <property type="component" value="Unassembled WGS sequence"/>
</dbReference>
<evidence type="ECO:0000313" key="2">
    <source>
        <dbReference type="Proteomes" id="UP001206925"/>
    </source>
</evidence>
<name>A0AAD5C045_AMBAR</name>
<accession>A0AAD5C045</accession>
<evidence type="ECO:0000313" key="1">
    <source>
        <dbReference type="EMBL" id="KAI7732617.1"/>
    </source>
</evidence>
<organism evidence="1 2">
    <name type="scientific">Ambrosia artemisiifolia</name>
    <name type="common">Common ragweed</name>
    <dbReference type="NCBI Taxonomy" id="4212"/>
    <lineage>
        <taxon>Eukaryota</taxon>
        <taxon>Viridiplantae</taxon>
        <taxon>Streptophyta</taxon>
        <taxon>Embryophyta</taxon>
        <taxon>Tracheophyta</taxon>
        <taxon>Spermatophyta</taxon>
        <taxon>Magnoliopsida</taxon>
        <taxon>eudicotyledons</taxon>
        <taxon>Gunneridae</taxon>
        <taxon>Pentapetalae</taxon>
        <taxon>asterids</taxon>
        <taxon>campanulids</taxon>
        <taxon>Asterales</taxon>
        <taxon>Asteraceae</taxon>
        <taxon>Asteroideae</taxon>
        <taxon>Heliantheae alliance</taxon>
        <taxon>Heliantheae</taxon>
        <taxon>Ambrosia</taxon>
    </lineage>
</organism>
<proteinExistence type="predicted"/>
<dbReference type="EMBL" id="JAMZMK010010200">
    <property type="protein sequence ID" value="KAI7732617.1"/>
    <property type="molecule type" value="Genomic_DNA"/>
</dbReference>
<keyword evidence="2" id="KW-1185">Reference proteome</keyword>
<dbReference type="AlphaFoldDB" id="A0AAD5C045"/>
<sequence length="56" mass="6089">MPLQSTTLTPTVRKMNFSVVWGLEAFDSTPIAYETTVVGSIAQLKESGSIKIKTSK</sequence>
<protein>
    <submittedName>
        <fullName evidence="1">Uncharacterized protein</fullName>
    </submittedName>
</protein>
<gene>
    <name evidence="1" type="ORF">M8C21_007468</name>
</gene>
<feature type="non-terminal residue" evidence="1">
    <location>
        <position position="56"/>
    </location>
</feature>
<reference evidence="1" key="1">
    <citation type="submission" date="2022-06" db="EMBL/GenBank/DDBJ databases">
        <title>Uncovering the hologenomic basis of an extraordinary plant invasion.</title>
        <authorList>
            <person name="Bieker V.C."/>
            <person name="Martin M.D."/>
            <person name="Gilbert T."/>
            <person name="Hodgins K."/>
            <person name="Battlay P."/>
            <person name="Petersen B."/>
            <person name="Wilson J."/>
        </authorList>
    </citation>
    <scope>NUCLEOTIDE SEQUENCE</scope>
    <source>
        <strain evidence="1">AA19_3_7</strain>
        <tissue evidence="1">Leaf</tissue>
    </source>
</reference>
<comment type="caution">
    <text evidence="1">The sequence shown here is derived from an EMBL/GenBank/DDBJ whole genome shotgun (WGS) entry which is preliminary data.</text>
</comment>